<reference evidence="2" key="1">
    <citation type="journal article" date="2015" name="Nature">
        <title>Complex archaea that bridge the gap between prokaryotes and eukaryotes.</title>
        <authorList>
            <person name="Spang A."/>
            <person name="Saw J.H."/>
            <person name="Jorgensen S.L."/>
            <person name="Zaremba-Niedzwiedzka K."/>
            <person name="Martijn J."/>
            <person name="Lind A.E."/>
            <person name="van Eijk R."/>
            <person name="Schleper C."/>
            <person name="Guy L."/>
            <person name="Ettema T.J."/>
        </authorList>
    </citation>
    <scope>NUCLEOTIDE SEQUENCE</scope>
</reference>
<sequence>MKLWLLGPLHTEGDDPWDPWYDKAFGFVIRAETEQRAREIANENSGDENRGKFLGQKTANTKSPWLDPKYSTCEELLQDGPELLVLRDFAAA</sequence>
<dbReference type="EMBL" id="LAZR01052922">
    <property type="protein sequence ID" value="KKK81891.1"/>
    <property type="molecule type" value="Genomic_DNA"/>
</dbReference>
<name>A0A0F9BBV1_9ZZZZ</name>
<dbReference type="AlphaFoldDB" id="A0A0F9BBV1"/>
<feature type="region of interest" description="Disordered" evidence="1">
    <location>
        <begin position="40"/>
        <end position="66"/>
    </location>
</feature>
<protein>
    <submittedName>
        <fullName evidence="2">Uncharacterized protein</fullName>
    </submittedName>
</protein>
<proteinExistence type="predicted"/>
<comment type="caution">
    <text evidence="2">The sequence shown here is derived from an EMBL/GenBank/DDBJ whole genome shotgun (WGS) entry which is preliminary data.</text>
</comment>
<evidence type="ECO:0000256" key="1">
    <source>
        <dbReference type="SAM" id="MobiDB-lite"/>
    </source>
</evidence>
<organism evidence="2">
    <name type="scientific">marine sediment metagenome</name>
    <dbReference type="NCBI Taxonomy" id="412755"/>
    <lineage>
        <taxon>unclassified sequences</taxon>
        <taxon>metagenomes</taxon>
        <taxon>ecological metagenomes</taxon>
    </lineage>
</organism>
<feature type="compositionally biased region" description="Basic and acidic residues" evidence="1">
    <location>
        <begin position="40"/>
        <end position="51"/>
    </location>
</feature>
<accession>A0A0F9BBV1</accession>
<evidence type="ECO:0000313" key="2">
    <source>
        <dbReference type="EMBL" id="KKK81891.1"/>
    </source>
</evidence>
<gene>
    <name evidence="2" type="ORF">LCGC14_2808870</name>
</gene>